<dbReference type="Proteomes" id="UP001596379">
    <property type="component" value="Unassembled WGS sequence"/>
</dbReference>
<name>A0ABW2J801_9BURK</name>
<dbReference type="InterPro" id="IPR021647">
    <property type="entry name" value="CusF_Ec"/>
</dbReference>
<feature type="signal peptide" evidence="1">
    <location>
        <begin position="1"/>
        <end position="23"/>
    </location>
</feature>
<dbReference type="Pfam" id="PF11604">
    <property type="entry name" value="CusF_Ec"/>
    <property type="match status" value="1"/>
</dbReference>
<evidence type="ECO:0000313" key="3">
    <source>
        <dbReference type="Proteomes" id="UP001596379"/>
    </source>
</evidence>
<keyword evidence="1" id="KW-0732">Signal</keyword>
<dbReference type="Gene3D" id="2.40.50.320">
    <property type="entry name" value="Copper binding periplasmic protein CusF"/>
    <property type="match status" value="1"/>
</dbReference>
<reference evidence="3" key="1">
    <citation type="journal article" date="2019" name="Int. J. Syst. Evol. Microbiol.">
        <title>The Global Catalogue of Microorganisms (GCM) 10K type strain sequencing project: providing services to taxonomists for standard genome sequencing and annotation.</title>
        <authorList>
            <consortium name="The Broad Institute Genomics Platform"/>
            <consortium name="The Broad Institute Genome Sequencing Center for Infectious Disease"/>
            <person name="Wu L."/>
            <person name="Ma J."/>
        </authorList>
    </citation>
    <scope>NUCLEOTIDE SEQUENCE [LARGE SCALE GENOMIC DNA]</scope>
    <source>
        <strain evidence="3">CCUG 36956</strain>
    </source>
</reference>
<evidence type="ECO:0000256" key="1">
    <source>
        <dbReference type="SAM" id="SignalP"/>
    </source>
</evidence>
<comment type="caution">
    <text evidence="2">The sequence shown here is derived from an EMBL/GenBank/DDBJ whole genome shotgun (WGS) entry which is preliminary data.</text>
</comment>
<proteinExistence type="predicted"/>
<evidence type="ECO:0000313" key="2">
    <source>
        <dbReference type="EMBL" id="MFC7299654.1"/>
    </source>
</evidence>
<sequence length="115" mass="12383">MKFLTKTILAVFLAGSATIASHAAYASASNPMQITDAAKPAATLSDGEVRRINKEGGKVTIKHGPLDNLDMPGMTMIFRVQDPAMLDQIREGDKIKFVADKVDGVFVVKELHIAD</sequence>
<accession>A0ABW2J801</accession>
<dbReference type="InterPro" id="IPR042230">
    <property type="entry name" value="CusF_sf"/>
</dbReference>
<dbReference type="EMBL" id="JBHTCC010000003">
    <property type="protein sequence ID" value="MFC7299654.1"/>
    <property type="molecule type" value="Genomic_DNA"/>
</dbReference>
<organism evidence="2 3">
    <name type="scientific">Herminiimonas aquatilis</name>
    <dbReference type="NCBI Taxonomy" id="345342"/>
    <lineage>
        <taxon>Bacteria</taxon>
        <taxon>Pseudomonadati</taxon>
        <taxon>Pseudomonadota</taxon>
        <taxon>Betaproteobacteria</taxon>
        <taxon>Burkholderiales</taxon>
        <taxon>Oxalobacteraceae</taxon>
        <taxon>Herminiimonas</taxon>
    </lineage>
</organism>
<dbReference type="RefSeq" id="WP_382235839.1">
    <property type="nucleotide sequence ID" value="NZ_JBHTCC010000003.1"/>
</dbReference>
<feature type="chain" id="PRO_5046360971" evidence="1">
    <location>
        <begin position="24"/>
        <end position="115"/>
    </location>
</feature>
<protein>
    <submittedName>
        <fullName evidence="2">Copper-binding protein</fullName>
    </submittedName>
</protein>
<gene>
    <name evidence="2" type="ORF">ACFQO0_14520</name>
</gene>
<keyword evidence="3" id="KW-1185">Reference proteome</keyword>